<dbReference type="GO" id="GO:0016887">
    <property type="term" value="F:ATP hydrolysis activity"/>
    <property type="evidence" value="ECO:0007669"/>
    <property type="project" value="InterPro"/>
</dbReference>
<dbReference type="InterPro" id="IPR044492">
    <property type="entry name" value="P_typ_ATPase_HD_dom"/>
</dbReference>
<dbReference type="InterPro" id="IPR059000">
    <property type="entry name" value="ATPase_P-type_domA"/>
</dbReference>
<dbReference type="GeneID" id="7824171"/>
<feature type="transmembrane region" description="Helical" evidence="13">
    <location>
        <begin position="869"/>
        <end position="887"/>
    </location>
</feature>
<evidence type="ECO:0000256" key="2">
    <source>
        <dbReference type="ARBA" id="ARBA00006000"/>
    </source>
</evidence>
<feature type="transmembrane region" description="Helical" evidence="13">
    <location>
        <begin position="1031"/>
        <end position="1050"/>
    </location>
</feature>
<dbReference type="GO" id="GO:0019829">
    <property type="term" value="F:ATPase-coupled monoatomic cation transmembrane transporter activity"/>
    <property type="evidence" value="ECO:0007669"/>
    <property type="project" value="TreeGrafter"/>
</dbReference>
<feature type="transmembrane region" description="Helical" evidence="13">
    <location>
        <begin position="58"/>
        <end position="76"/>
    </location>
</feature>
<keyword evidence="7" id="KW-0067">ATP-binding</keyword>
<evidence type="ECO:0000256" key="9">
    <source>
        <dbReference type="ARBA" id="ARBA00022967"/>
    </source>
</evidence>
<feature type="transmembrane region" description="Helical" evidence="13">
    <location>
        <begin position="428"/>
        <end position="446"/>
    </location>
</feature>
<comment type="catalytic activity">
    <reaction evidence="12">
        <text>ATP + H2O = ADP + phosphate + H(+)</text>
        <dbReference type="Rhea" id="RHEA:13065"/>
        <dbReference type="ChEBI" id="CHEBI:15377"/>
        <dbReference type="ChEBI" id="CHEBI:15378"/>
        <dbReference type="ChEBI" id="CHEBI:30616"/>
        <dbReference type="ChEBI" id="CHEBI:43474"/>
        <dbReference type="ChEBI" id="CHEBI:456216"/>
    </reaction>
</comment>
<dbReference type="PROSITE" id="PS00154">
    <property type="entry name" value="ATPASE_E1_E2"/>
    <property type="match status" value="1"/>
</dbReference>
<evidence type="ECO:0000256" key="3">
    <source>
        <dbReference type="ARBA" id="ARBA00022553"/>
    </source>
</evidence>
<dbReference type="RefSeq" id="XP_001009340.3">
    <property type="nucleotide sequence ID" value="XM_001009340.3"/>
</dbReference>
<evidence type="ECO:0000256" key="11">
    <source>
        <dbReference type="ARBA" id="ARBA00023136"/>
    </source>
</evidence>
<keyword evidence="16" id="KW-1185">Reference proteome</keyword>
<dbReference type="GO" id="GO:0140358">
    <property type="term" value="F:P-type transmembrane transporter activity"/>
    <property type="evidence" value="ECO:0007669"/>
    <property type="project" value="InterPro"/>
</dbReference>
<dbReference type="PRINTS" id="PR00119">
    <property type="entry name" value="CATATPASE"/>
</dbReference>
<proteinExistence type="inferred from homology"/>
<evidence type="ECO:0000313" key="16">
    <source>
        <dbReference type="Proteomes" id="UP000009168"/>
    </source>
</evidence>
<dbReference type="GO" id="GO:0016020">
    <property type="term" value="C:membrane"/>
    <property type="evidence" value="ECO:0007669"/>
    <property type="project" value="UniProtKB-SubCell"/>
</dbReference>
<dbReference type="PANTHER" id="PTHR45630:SF8">
    <property type="entry name" value="CATION-TRANSPORTING ATPASE"/>
    <property type="match status" value="1"/>
</dbReference>
<keyword evidence="5" id="KW-0479">Metal-binding</keyword>
<evidence type="ECO:0000256" key="12">
    <source>
        <dbReference type="ARBA" id="ARBA00049360"/>
    </source>
</evidence>
<dbReference type="Pfam" id="PF13246">
    <property type="entry name" value="Cation_ATPase"/>
    <property type="match status" value="1"/>
</dbReference>
<evidence type="ECO:0000256" key="6">
    <source>
        <dbReference type="ARBA" id="ARBA00022741"/>
    </source>
</evidence>
<dbReference type="EMBL" id="GG662798">
    <property type="protein sequence ID" value="EAR89095.3"/>
    <property type="molecule type" value="Genomic_DNA"/>
</dbReference>
<feature type="transmembrane region" description="Helical" evidence="13">
    <location>
        <begin position="928"/>
        <end position="947"/>
    </location>
</feature>
<name>Q22V53_TETTS</name>
<reference evidence="16" key="1">
    <citation type="journal article" date="2006" name="PLoS Biol.">
        <title>Macronuclear genome sequence of the ciliate Tetrahymena thermophila, a model eukaryote.</title>
        <authorList>
            <person name="Eisen J.A."/>
            <person name="Coyne R.S."/>
            <person name="Wu M."/>
            <person name="Wu D."/>
            <person name="Thiagarajan M."/>
            <person name="Wortman J.R."/>
            <person name="Badger J.H."/>
            <person name="Ren Q."/>
            <person name="Amedeo P."/>
            <person name="Jones K.M."/>
            <person name="Tallon L.J."/>
            <person name="Delcher A.L."/>
            <person name="Salzberg S.L."/>
            <person name="Silva J.C."/>
            <person name="Haas B.J."/>
            <person name="Majoros W.H."/>
            <person name="Farzad M."/>
            <person name="Carlton J.M."/>
            <person name="Smith R.K. Jr."/>
            <person name="Garg J."/>
            <person name="Pearlman R.E."/>
            <person name="Karrer K.M."/>
            <person name="Sun L."/>
            <person name="Manning G."/>
            <person name="Elde N.C."/>
            <person name="Turkewitz A.P."/>
            <person name="Asai D.J."/>
            <person name="Wilkes D.E."/>
            <person name="Wang Y."/>
            <person name="Cai H."/>
            <person name="Collins K."/>
            <person name="Stewart B.A."/>
            <person name="Lee S.R."/>
            <person name="Wilamowska K."/>
            <person name="Weinberg Z."/>
            <person name="Ruzzo W.L."/>
            <person name="Wloga D."/>
            <person name="Gaertig J."/>
            <person name="Frankel J."/>
            <person name="Tsao C.-C."/>
            <person name="Gorovsky M.A."/>
            <person name="Keeling P.J."/>
            <person name="Waller R.F."/>
            <person name="Patron N.J."/>
            <person name="Cherry J.M."/>
            <person name="Stover N.A."/>
            <person name="Krieger C.J."/>
            <person name="del Toro C."/>
            <person name="Ryder H.F."/>
            <person name="Williamson S.C."/>
            <person name="Barbeau R.A."/>
            <person name="Hamilton E.P."/>
            <person name="Orias E."/>
        </authorList>
    </citation>
    <scope>NUCLEOTIDE SEQUENCE [LARGE SCALE GENOMIC DNA]</scope>
    <source>
        <strain evidence="16">SB210</strain>
    </source>
</reference>
<feature type="domain" description="P-type ATPase A" evidence="14">
    <location>
        <begin position="257"/>
        <end position="371"/>
    </location>
</feature>
<dbReference type="PANTHER" id="PTHR45630">
    <property type="entry name" value="CATION-TRANSPORTING ATPASE-RELATED"/>
    <property type="match status" value="1"/>
</dbReference>
<dbReference type="STRING" id="312017.Q22V53"/>
<dbReference type="InterPro" id="IPR018303">
    <property type="entry name" value="ATPase_P-typ_P_site"/>
</dbReference>
<feature type="transmembrane region" description="Helical" evidence="13">
    <location>
        <begin position="221"/>
        <end position="240"/>
    </location>
</feature>
<dbReference type="InterPro" id="IPR006544">
    <property type="entry name" value="P-type_TPase_V"/>
</dbReference>
<dbReference type="InterPro" id="IPR036412">
    <property type="entry name" value="HAD-like_sf"/>
</dbReference>
<keyword evidence="11 13" id="KW-0472">Membrane</keyword>
<evidence type="ECO:0000313" key="15">
    <source>
        <dbReference type="EMBL" id="EAR89095.3"/>
    </source>
</evidence>
<dbReference type="InterPro" id="IPR008250">
    <property type="entry name" value="ATPase_P-typ_transduc_dom_A_sf"/>
</dbReference>
<dbReference type="InterPro" id="IPR023299">
    <property type="entry name" value="ATPase_P-typ_cyto_dom_N"/>
</dbReference>
<feature type="transmembrane region" description="Helical" evidence="13">
    <location>
        <begin position="385"/>
        <end position="408"/>
    </location>
</feature>
<evidence type="ECO:0000256" key="10">
    <source>
        <dbReference type="ARBA" id="ARBA00022989"/>
    </source>
</evidence>
<feature type="transmembrane region" description="Helical" evidence="13">
    <location>
        <begin position="953"/>
        <end position="974"/>
    </location>
</feature>
<dbReference type="Gene3D" id="3.40.1110.10">
    <property type="entry name" value="Calcium-transporting ATPase, cytoplasmic domain N"/>
    <property type="match status" value="1"/>
</dbReference>
<dbReference type="InParanoid" id="Q22V53"/>
<accession>Q22V53</accession>
<dbReference type="GO" id="GO:0005524">
    <property type="term" value="F:ATP binding"/>
    <property type="evidence" value="ECO:0007669"/>
    <property type="project" value="UniProtKB-KW"/>
</dbReference>
<dbReference type="PRINTS" id="PR00121">
    <property type="entry name" value="NAKATPASE"/>
</dbReference>
<dbReference type="NCBIfam" id="TIGR01657">
    <property type="entry name" value="P-ATPase-V"/>
    <property type="match status" value="1"/>
</dbReference>
<feature type="transmembrane region" description="Helical" evidence="13">
    <location>
        <begin position="1071"/>
        <end position="1089"/>
    </location>
</feature>
<evidence type="ECO:0000259" key="14">
    <source>
        <dbReference type="Pfam" id="PF00122"/>
    </source>
</evidence>
<dbReference type="NCBIfam" id="TIGR01494">
    <property type="entry name" value="ATPase_P-type"/>
    <property type="match status" value="1"/>
</dbReference>
<dbReference type="Gene3D" id="3.40.50.1000">
    <property type="entry name" value="HAD superfamily/HAD-like"/>
    <property type="match status" value="1"/>
</dbReference>
<keyword evidence="6" id="KW-0547">Nucleotide-binding</keyword>
<keyword evidence="10 13" id="KW-1133">Transmembrane helix</keyword>
<dbReference type="Proteomes" id="UP000009168">
    <property type="component" value="Unassembled WGS sequence"/>
</dbReference>
<dbReference type="SUPFAM" id="SSF81660">
    <property type="entry name" value="Metal cation-transporting ATPase, ATP-binding domain N"/>
    <property type="match status" value="1"/>
</dbReference>
<dbReference type="SUPFAM" id="SSF56784">
    <property type="entry name" value="HAD-like"/>
    <property type="match status" value="1"/>
</dbReference>
<evidence type="ECO:0000256" key="8">
    <source>
        <dbReference type="ARBA" id="ARBA00022842"/>
    </source>
</evidence>
<evidence type="ECO:0000256" key="13">
    <source>
        <dbReference type="SAM" id="Phobius"/>
    </source>
</evidence>
<keyword evidence="4 13" id="KW-0812">Transmembrane</keyword>
<evidence type="ECO:0000256" key="4">
    <source>
        <dbReference type="ARBA" id="ARBA00022692"/>
    </source>
</evidence>
<comment type="similarity">
    <text evidence="2">Belongs to the cation transport ATPase (P-type) (TC 3.A.3) family. Type V subfamily.</text>
</comment>
<comment type="subcellular location">
    <subcellularLocation>
        <location evidence="1">Membrane</location>
        <topology evidence="1">Multi-pass membrane protein</topology>
    </subcellularLocation>
</comment>
<evidence type="ECO:0000256" key="5">
    <source>
        <dbReference type="ARBA" id="ARBA00022723"/>
    </source>
</evidence>
<dbReference type="InterPro" id="IPR001757">
    <property type="entry name" value="P_typ_ATPase"/>
</dbReference>
<dbReference type="AlphaFoldDB" id="Q22V53"/>
<gene>
    <name evidence="15" type="ORF">TTHERM_00575470</name>
</gene>
<dbReference type="SUPFAM" id="SSF81665">
    <property type="entry name" value="Calcium ATPase, transmembrane domain M"/>
    <property type="match status" value="1"/>
</dbReference>
<dbReference type="OrthoDB" id="10256233at2759"/>
<keyword evidence="8" id="KW-0460">Magnesium</keyword>
<dbReference type="SFLD" id="SFLDG00002">
    <property type="entry name" value="C1.7:_P-type_atpase_like"/>
    <property type="match status" value="1"/>
</dbReference>
<dbReference type="Gene3D" id="2.70.150.10">
    <property type="entry name" value="Calcium-transporting ATPase, cytoplasmic transduction domain A"/>
    <property type="match status" value="1"/>
</dbReference>
<sequence length="1123" mass="129248">MIYEKGKLETEGNYDVNASSKLLQTQNDFNQIFIENCDVEGDQKVIKIEAYKISVSKIILSTVLSIITGTVFALILRNSLRIRLKSIYNKSDIDQATHFLITNFDGSQDIVKRINSESKNSILFINRHMKYKYFDDGNKKAFYPVYYHQIEKQTLREINKIHCQGLSDHKVETHLKKYGNCQIQVPIPTLFEYLVDVLTKIFYIFQYISVLFWILEGFLQFAIVMICVSIVITLINYYLLRISMNKLKKFAKIDLKLRVIRNGEDQTINSVDLLPGDVFYYQNNMQLPCDSLLLSGDVLVNESSLTGESIPVPKVSIQQNEQQDEFFNIETMKNNVLFEGTRVIQIKGEQIYGIALRTGYASFRGSMFRAMLYPKAIEFYFYRNGIYFILVLICLAMIAYLIELYFVIQVKLPTVLIIYRIFDVLTWIIPPALPIFFSICQTISLLRLGKKQILATDPAKVVVAGDVSIMCFDKTGTLTNDSMEIYGYCDYLCNQIKQKLAFESEKEKLLHKFFGSCHGVYLVNGENLGDELDIRMLEFSQYKILPEESKEFKFKVQRQSDNSLLTIYKVWEFESSLQRMTVIMNDEQDQKMYGIVKGSPEKIFDMCNKNSIDQQNYKKMLNELTNKGLRVIAFGYKEINNKELLRNDVEQDIQFLGLFVLENKLKVDTSEVILRLQNGSIQCKVISGDNLLTTIQCAKEANILADEPSHILVCNQMSDCYIQSSLEKIQDPLKLIASQEVQKYSLGITGQFLEQILNNLENRTGQVEKQTLKNLLTNTTVFSRCKPKQKAEIIYLLQTILNEKVGMIGDGANDCSAIKQADIGISFTKTDASYSSPFSYSESSLECVIKVLAEGRCTLSNMIEVFKNYLTMNMLKFVGASILILELSHLSNFQITFQNYLQIVPFFLMLSLCRPLNDLTPYRQITNMMGIIFIFSQIGQQIFLLIFKGIENFFSVLGLIIISSGQILTSYFYLRSQSWYIQNTEIPSNDQFIQHGQALGIIFLSTTLAFDFILFSLYLSYPIKQRIYQNYILFAALTAIFIYMFFVYLLPEQSGQTFLDLDKETVSHKKFMAIQLIIALCFGFGMILYEDFIVKRYLGPCKKSPNTLKKTNSSMKQISKEQN</sequence>
<dbReference type="Pfam" id="PF00122">
    <property type="entry name" value="E1-E2_ATPase"/>
    <property type="match status" value="1"/>
</dbReference>
<feature type="transmembrane region" description="Helical" evidence="13">
    <location>
        <begin position="998"/>
        <end position="1019"/>
    </location>
</feature>
<keyword evidence="3" id="KW-0597">Phosphoprotein</keyword>
<dbReference type="GO" id="GO:0046872">
    <property type="term" value="F:metal ion binding"/>
    <property type="evidence" value="ECO:0007669"/>
    <property type="project" value="UniProtKB-KW"/>
</dbReference>
<evidence type="ECO:0000256" key="7">
    <source>
        <dbReference type="ARBA" id="ARBA00022840"/>
    </source>
</evidence>
<dbReference type="InterPro" id="IPR023298">
    <property type="entry name" value="ATPase_P-typ_TM_dom_sf"/>
</dbReference>
<dbReference type="SUPFAM" id="SSF81653">
    <property type="entry name" value="Calcium ATPase, transduction domain A"/>
    <property type="match status" value="1"/>
</dbReference>
<dbReference type="KEGG" id="tet:TTHERM_00575470"/>
<dbReference type="SFLD" id="SFLDS00003">
    <property type="entry name" value="Haloacid_Dehalogenase"/>
    <property type="match status" value="1"/>
</dbReference>
<protein>
    <submittedName>
        <fullName evidence="15">E1-E2 ATPase family protein</fullName>
    </submittedName>
</protein>
<keyword evidence="9" id="KW-1278">Translocase</keyword>
<dbReference type="HOGENOM" id="CLU_001828_0_0_1"/>
<dbReference type="eggNOG" id="KOG0208">
    <property type="taxonomic scope" value="Eukaryota"/>
</dbReference>
<dbReference type="SFLD" id="SFLDF00027">
    <property type="entry name" value="p-type_atpase"/>
    <property type="match status" value="1"/>
</dbReference>
<evidence type="ECO:0000256" key="1">
    <source>
        <dbReference type="ARBA" id="ARBA00004141"/>
    </source>
</evidence>
<organism evidence="15 16">
    <name type="scientific">Tetrahymena thermophila (strain SB210)</name>
    <dbReference type="NCBI Taxonomy" id="312017"/>
    <lineage>
        <taxon>Eukaryota</taxon>
        <taxon>Sar</taxon>
        <taxon>Alveolata</taxon>
        <taxon>Ciliophora</taxon>
        <taxon>Intramacronucleata</taxon>
        <taxon>Oligohymenophorea</taxon>
        <taxon>Hymenostomatida</taxon>
        <taxon>Tetrahymenina</taxon>
        <taxon>Tetrahymenidae</taxon>
        <taxon>Tetrahymena</taxon>
    </lineage>
</organism>
<dbReference type="InterPro" id="IPR023214">
    <property type="entry name" value="HAD_sf"/>
</dbReference>